<feature type="region of interest" description="Disordered" evidence="4">
    <location>
        <begin position="110"/>
        <end position="129"/>
    </location>
</feature>
<evidence type="ECO:0000256" key="4">
    <source>
        <dbReference type="SAM" id="MobiDB-lite"/>
    </source>
</evidence>
<evidence type="ECO:0008006" key="8">
    <source>
        <dbReference type="Google" id="ProtNLM"/>
    </source>
</evidence>
<dbReference type="PANTHER" id="PTHR10605:SF56">
    <property type="entry name" value="BIFUNCTIONAL HEPARAN SULFATE N-DEACETYLASE_N-SULFOTRANSFERASE"/>
    <property type="match status" value="1"/>
</dbReference>
<feature type="active site" description="For sulfotransferase activity" evidence="2">
    <location>
        <position position="57"/>
    </location>
</feature>
<dbReference type="PANTHER" id="PTHR10605">
    <property type="entry name" value="HEPARAN SULFATE SULFOTRANSFERASE"/>
    <property type="match status" value="1"/>
</dbReference>
<evidence type="ECO:0000256" key="2">
    <source>
        <dbReference type="PIRSR" id="PIRSR637359-1"/>
    </source>
</evidence>
<keyword evidence="7" id="KW-1185">Reference proteome</keyword>
<dbReference type="OrthoDB" id="42496at2759"/>
<keyword evidence="1" id="KW-0808">Transferase</keyword>
<dbReference type="EMBL" id="BRXZ01001042">
    <property type="protein sequence ID" value="GMH60619.1"/>
    <property type="molecule type" value="Genomic_DNA"/>
</dbReference>
<dbReference type="Proteomes" id="UP001165082">
    <property type="component" value="Unassembled WGS sequence"/>
</dbReference>
<evidence type="ECO:0000256" key="3">
    <source>
        <dbReference type="PIRSR" id="PIRSR637359-2"/>
    </source>
</evidence>
<gene>
    <name evidence="6" type="ORF">TrRE_jg12582</name>
</gene>
<protein>
    <recommendedName>
        <fullName evidence="8">Sulfotransferase domain-containing protein</fullName>
    </recommendedName>
</protein>
<name>A0A9W7DXY6_9STRA</name>
<feature type="signal peptide" evidence="5">
    <location>
        <begin position="1"/>
        <end position="18"/>
    </location>
</feature>
<organism evidence="6 7">
    <name type="scientific">Triparma retinervis</name>
    <dbReference type="NCBI Taxonomy" id="2557542"/>
    <lineage>
        <taxon>Eukaryota</taxon>
        <taxon>Sar</taxon>
        <taxon>Stramenopiles</taxon>
        <taxon>Ochrophyta</taxon>
        <taxon>Bolidophyceae</taxon>
        <taxon>Parmales</taxon>
        <taxon>Triparmaceae</taxon>
        <taxon>Triparma</taxon>
    </lineage>
</organism>
<feature type="binding site" evidence="3">
    <location>
        <position position="153"/>
    </location>
    <ligand>
        <name>3'-phosphoadenylyl sulfate</name>
        <dbReference type="ChEBI" id="CHEBI:58339"/>
    </ligand>
</feature>
<dbReference type="InterPro" id="IPR037359">
    <property type="entry name" value="NST/OST"/>
</dbReference>
<evidence type="ECO:0000256" key="1">
    <source>
        <dbReference type="ARBA" id="ARBA00022679"/>
    </source>
</evidence>
<reference evidence="6" key="1">
    <citation type="submission" date="2022-07" db="EMBL/GenBank/DDBJ databases">
        <title>Genome analysis of Parmales, a sister group of diatoms, reveals the evolutionary specialization of diatoms from phago-mixotrophs to photoautotrophs.</title>
        <authorList>
            <person name="Ban H."/>
            <person name="Sato S."/>
            <person name="Yoshikawa S."/>
            <person name="Kazumasa Y."/>
            <person name="Nakamura Y."/>
            <person name="Ichinomiya M."/>
            <person name="Saitoh K."/>
            <person name="Sato N."/>
            <person name="Blanc-Mathieu R."/>
            <person name="Endo H."/>
            <person name="Kuwata A."/>
            <person name="Ogata H."/>
        </authorList>
    </citation>
    <scope>NUCLEOTIDE SEQUENCE</scope>
</reference>
<feature type="chain" id="PRO_5040838359" description="Sulfotransferase domain-containing protein" evidence="5">
    <location>
        <begin position="19"/>
        <end position="404"/>
    </location>
</feature>
<keyword evidence="5" id="KW-0732">Signal</keyword>
<comment type="caution">
    <text evidence="6">The sequence shown here is derived from an EMBL/GenBank/DDBJ whole genome shotgun (WGS) entry which is preliminary data.</text>
</comment>
<evidence type="ECO:0000313" key="7">
    <source>
        <dbReference type="Proteomes" id="UP001165082"/>
    </source>
</evidence>
<dbReference type="Gene3D" id="3.40.50.300">
    <property type="entry name" value="P-loop containing nucleotide triphosphate hydrolases"/>
    <property type="match status" value="1"/>
</dbReference>
<sequence length="404" mass="45577">MRQFLGFICFAIALSANTRTPLSLPYDGRPCYEPANTPSAELLGLCRPSFLIIGAGKSGTSSLYSYLQRHPMVLPARSKQTHFWRYDYSGPGSVPGYYGNFPNATQLGSGGRVTGEASPGYLPSSESASRTGEHLKGVRIIVLVRDPVERAYSSYKYNYVNAILGDVRARGVRSRRRRREREAKVGIDGHMEAINAELEEVDKRRLVTFEEFVDAEMDYIRKCMQGRGGEREGVMERCFEGRDGEDPSEQWKSIPKTLVDERGVRIDRIFDTNGNHLVRSMLARGMYSSQVDVWRRHHREENVHVMCTSDLDVREMGADIVGEKIDEVAAFIGLEKFDFEPAVGAIGVLNHGSKPGYERATAWDEYWKDDVDPNLRAKIVSFFKELEVWTGWNEYSALCGWSAA</sequence>
<dbReference type="AlphaFoldDB" id="A0A9W7DXY6"/>
<dbReference type="SUPFAM" id="SSF52540">
    <property type="entry name" value="P-loop containing nucleoside triphosphate hydrolases"/>
    <property type="match status" value="1"/>
</dbReference>
<feature type="binding site" evidence="3">
    <location>
        <position position="145"/>
    </location>
    <ligand>
        <name>3'-phosphoadenylyl sulfate</name>
        <dbReference type="ChEBI" id="CHEBI:58339"/>
    </ligand>
</feature>
<dbReference type="InterPro" id="IPR027417">
    <property type="entry name" value="P-loop_NTPase"/>
</dbReference>
<dbReference type="GO" id="GO:0008146">
    <property type="term" value="F:sulfotransferase activity"/>
    <property type="evidence" value="ECO:0007669"/>
    <property type="project" value="InterPro"/>
</dbReference>
<accession>A0A9W7DXY6</accession>
<evidence type="ECO:0000313" key="6">
    <source>
        <dbReference type="EMBL" id="GMH60619.1"/>
    </source>
</evidence>
<proteinExistence type="predicted"/>
<evidence type="ECO:0000256" key="5">
    <source>
        <dbReference type="SAM" id="SignalP"/>
    </source>
</evidence>